<dbReference type="EMBL" id="LT629772">
    <property type="protein sequence ID" value="SDT20421.1"/>
    <property type="molecule type" value="Genomic_DNA"/>
</dbReference>
<dbReference type="Proteomes" id="UP000199103">
    <property type="component" value="Chromosome I"/>
</dbReference>
<dbReference type="InterPro" id="IPR050484">
    <property type="entry name" value="Transf_Hexapept/Carb_Anhydrase"/>
</dbReference>
<dbReference type="CDD" id="cd04645">
    <property type="entry name" value="LbH_gamma_CA_like"/>
    <property type="match status" value="1"/>
</dbReference>
<organism evidence="1 2">
    <name type="scientific">Microlunatus soli</name>
    <dbReference type="NCBI Taxonomy" id="630515"/>
    <lineage>
        <taxon>Bacteria</taxon>
        <taxon>Bacillati</taxon>
        <taxon>Actinomycetota</taxon>
        <taxon>Actinomycetes</taxon>
        <taxon>Propionibacteriales</taxon>
        <taxon>Propionibacteriaceae</taxon>
        <taxon>Microlunatus</taxon>
    </lineage>
</organism>
<dbReference type="InterPro" id="IPR011004">
    <property type="entry name" value="Trimer_LpxA-like_sf"/>
</dbReference>
<name>A0A1H1YGC0_9ACTN</name>
<dbReference type="Gene3D" id="2.160.10.10">
    <property type="entry name" value="Hexapeptide repeat proteins"/>
    <property type="match status" value="1"/>
</dbReference>
<dbReference type="AlphaFoldDB" id="A0A1H1YGC0"/>
<dbReference type="OrthoDB" id="9803036at2"/>
<dbReference type="STRING" id="630515.SAMN04489812_4564"/>
<reference evidence="1 2" key="1">
    <citation type="submission" date="2016-10" db="EMBL/GenBank/DDBJ databases">
        <authorList>
            <person name="de Groot N.N."/>
        </authorList>
    </citation>
    <scope>NUCLEOTIDE SEQUENCE [LARGE SCALE GENOMIC DNA]</scope>
    <source>
        <strain evidence="1 2">DSM 21800</strain>
    </source>
</reference>
<evidence type="ECO:0000313" key="1">
    <source>
        <dbReference type="EMBL" id="SDT20421.1"/>
    </source>
</evidence>
<protein>
    <submittedName>
        <fullName evidence="1">Carbonic anhydrase or acetyltransferase, isoleucine patch superfamily</fullName>
    </submittedName>
</protein>
<sequence>MATNDARSRSAAGSALILPYAGTAPTIDPQAWVAPNATVIGAATLEAESSVYYGAVIRADMAEVRLGVGSNLQDNVVVHTDTGHPSLIGAGVSVGHLAVVHGCTIADNVLIGMGATILNGAQIGTGSLVAAGTVVLEGTVIPPRSLVAGVPGKVRRELSDAEVDKVIANAQEYLQLTAEHRQL</sequence>
<dbReference type="InterPro" id="IPR001451">
    <property type="entry name" value="Hexapep"/>
</dbReference>
<dbReference type="RefSeq" id="WP_091527656.1">
    <property type="nucleotide sequence ID" value="NZ_LT629772.1"/>
</dbReference>
<dbReference type="Pfam" id="PF00132">
    <property type="entry name" value="Hexapep"/>
    <property type="match status" value="1"/>
</dbReference>
<dbReference type="PANTHER" id="PTHR13061:SF29">
    <property type="entry name" value="GAMMA CARBONIC ANHYDRASE-LIKE 1, MITOCHONDRIAL-RELATED"/>
    <property type="match status" value="1"/>
</dbReference>
<proteinExistence type="predicted"/>
<gene>
    <name evidence="1" type="ORF">SAMN04489812_4564</name>
</gene>
<evidence type="ECO:0000313" key="2">
    <source>
        <dbReference type="Proteomes" id="UP000199103"/>
    </source>
</evidence>
<dbReference type="SUPFAM" id="SSF51161">
    <property type="entry name" value="Trimeric LpxA-like enzymes"/>
    <property type="match status" value="1"/>
</dbReference>
<dbReference type="PANTHER" id="PTHR13061">
    <property type="entry name" value="DYNACTIN SUBUNIT P25"/>
    <property type="match status" value="1"/>
</dbReference>
<dbReference type="InterPro" id="IPR047324">
    <property type="entry name" value="LbH_gamma_CA-like"/>
</dbReference>
<accession>A0A1H1YGC0</accession>
<keyword evidence="2" id="KW-1185">Reference proteome</keyword>
<keyword evidence="1" id="KW-0808">Transferase</keyword>
<dbReference type="GO" id="GO:0016740">
    <property type="term" value="F:transferase activity"/>
    <property type="evidence" value="ECO:0007669"/>
    <property type="project" value="UniProtKB-KW"/>
</dbReference>